<dbReference type="PANTHER" id="PTHR42905:SF16">
    <property type="entry name" value="CARBOXYPHOSPHONOENOLPYRUVATE PHOSPHONOMUTASE-LIKE PROTEIN (AFU_ORTHOLOGUE AFUA_5G07230)"/>
    <property type="match status" value="1"/>
</dbReference>
<dbReference type="AlphaFoldDB" id="A0A158G9H4"/>
<dbReference type="Proteomes" id="UP000054977">
    <property type="component" value="Unassembled WGS sequence"/>
</dbReference>
<reference evidence="1" key="1">
    <citation type="submission" date="2016-01" db="EMBL/GenBank/DDBJ databases">
        <authorList>
            <person name="Peeters C."/>
        </authorList>
    </citation>
    <scope>NUCLEOTIDE SEQUENCE [LARGE SCALE GENOMIC DNA]</scope>
    <source>
        <strain evidence="1">LMG 22934</strain>
    </source>
</reference>
<dbReference type="Pfam" id="PF13714">
    <property type="entry name" value="PEP_mutase"/>
    <property type="match status" value="1"/>
</dbReference>
<dbReference type="CDD" id="cd00377">
    <property type="entry name" value="ICL_PEPM"/>
    <property type="match status" value="1"/>
</dbReference>
<dbReference type="OrthoDB" id="9785398at2"/>
<protein>
    <submittedName>
        <fullName evidence="1">PEP phosphonomutase</fullName>
    </submittedName>
</protein>
<dbReference type="PANTHER" id="PTHR42905">
    <property type="entry name" value="PHOSPHOENOLPYRUVATE CARBOXYLASE"/>
    <property type="match status" value="1"/>
</dbReference>
<dbReference type="SUPFAM" id="SSF51621">
    <property type="entry name" value="Phosphoenolpyruvate/pyruvate domain"/>
    <property type="match status" value="1"/>
</dbReference>
<dbReference type="InterPro" id="IPR040442">
    <property type="entry name" value="Pyrv_kinase-like_dom_sf"/>
</dbReference>
<name>A0A158G9H4_9BURK</name>
<dbReference type="Gene3D" id="6.10.250.2750">
    <property type="match status" value="1"/>
</dbReference>
<dbReference type="RefSeq" id="WP_087666720.1">
    <property type="nucleotide sequence ID" value="NZ_FCNW02000005.1"/>
</dbReference>
<comment type="caution">
    <text evidence="1">The sequence shown here is derived from an EMBL/GenBank/DDBJ whole genome shotgun (WGS) entry which is preliminary data.</text>
</comment>
<proteinExistence type="predicted"/>
<dbReference type="GO" id="GO:0003824">
    <property type="term" value="F:catalytic activity"/>
    <property type="evidence" value="ECO:0007669"/>
    <property type="project" value="InterPro"/>
</dbReference>
<dbReference type="InterPro" id="IPR039556">
    <property type="entry name" value="ICL/PEPM"/>
</dbReference>
<gene>
    <name evidence="1" type="ORF">AWB65_01697</name>
</gene>
<accession>A0A158G9H4</accession>
<dbReference type="InterPro" id="IPR015813">
    <property type="entry name" value="Pyrv/PenolPyrv_kinase-like_dom"/>
</dbReference>
<sequence length="274" mass="28323">MTRTVAEKRAAFKALHDSGCFILPNPWDAGSARYLKTLGFQALATTSSGFAWSTGHADNSLPRDAILAHLREIVEATDLPVNADFESGFGRDPAGVAESVRLAVETGVAGLSIEDSTGDAAAPLFPIDVAVERISAARKAIDESGGDTLLVGRAENFFAGKPDLDDAIARLKAYADAGADCLYAPGIKTREQIEAVVAAVAPKPVNLLIGSTSTFTLQDVAALGVRRISVGGALARAAWGGFMQAAEGLADGRFDGFAGAASGAQLDALFRAQS</sequence>
<organism evidence="1 2">
    <name type="scientific">Caballeronia humi</name>
    <dbReference type="NCBI Taxonomy" id="326474"/>
    <lineage>
        <taxon>Bacteria</taxon>
        <taxon>Pseudomonadati</taxon>
        <taxon>Pseudomonadota</taxon>
        <taxon>Betaproteobacteria</taxon>
        <taxon>Burkholderiales</taxon>
        <taxon>Burkholderiaceae</taxon>
        <taxon>Caballeronia</taxon>
    </lineage>
</organism>
<dbReference type="STRING" id="326474.AWB65_01697"/>
<keyword evidence="2" id="KW-1185">Reference proteome</keyword>
<evidence type="ECO:0000313" key="2">
    <source>
        <dbReference type="Proteomes" id="UP000054977"/>
    </source>
</evidence>
<dbReference type="EMBL" id="FCNW02000005">
    <property type="protein sequence ID" value="SAL28527.1"/>
    <property type="molecule type" value="Genomic_DNA"/>
</dbReference>
<dbReference type="Gene3D" id="3.20.20.60">
    <property type="entry name" value="Phosphoenolpyruvate-binding domains"/>
    <property type="match status" value="1"/>
</dbReference>
<evidence type="ECO:0000313" key="1">
    <source>
        <dbReference type="EMBL" id="SAL28527.1"/>
    </source>
</evidence>